<protein>
    <submittedName>
        <fullName evidence="4">Serine hydrolase</fullName>
    </submittedName>
</protein>
<dbReference type="Proteomes" id="UP001279660">
    <property type="component" value="Unassembled WGS sequence"/>
</dbReference>
<dbReference type="GO" id="GO:0016787">
    <property type="term" value="F:hydrolase activity"/>
    <property type="evidence" value="ECO:0007669"/>
    <property type="project" value="UniProtKB-KW"/>
</dbReference>
<keyword evidence="5" id="KW-1185">Reference proteome</keyword>
<accession>A0ABU4PPM3</accession>
<dbReference type="Pfam" id="PF13354">
    <property type="entry name" value="Beta-lactamase2"/>
    <property type="match status" value="1"/>
</dbReference>
<feature type="chain" id="PRO_5046000789" evidence="2">
    <location>
        <begin position="22"/>
        <end position="446"/>
    </location>
</feature>
<dbReference type="SUPFAM" id="SSF56601">
    <property type="entry name" value="beta-lactamase/transpeptidase-like"/>
    <property type="match status" value="1"/>
</dbReference>
<dbReference type="PANTHER" id="PTHR35333:SF5">
    <property type="entry name" value="CONSERVED LIPOPROTEIN LPQF-RELATED"/>
    <property type="match status" value="1"/>
</dbReference>
<sequence>MRHLIAGLLLSCVGIIAPAGAQSRSDATIKADPALEHRILEVRSLLAGTEGDPTATFSPDFLAQVPASSVAALAKQLRDAFGAVGAVEQVTAVSPWQARFRLRYEKAIAPVEIAVAPAEPHQITQLLIRPPVTLQAPRTEASVDAVAAALAALPGKAGILFARLDKNGPLPLAAANADQAFAIGSEFKLVILAELVRAITAGERRWDDMVTLDGTPLPGGLYAQRPPGTAVSLRELAGRMISVSDNSATDILLRGLGREKVEAMLSTVGIARPEGMRPFLGTLEAFKLKGVDGGALGRRWTAADEAGRRTLLAEAVARTPSSSIDEKLFATGKPLQIEGVEWFASPADMVRVMDWLRHHTESGPAAEARALLAQNPGVGRDAAARWQYLGYKGGSEPGVIAMTFLLHAKGGDWYAMSASWNDPAAVVDDARFAALMTRAVEVAAQR</sequence>
<keyword evidence="2" id="KW-0732">Signal</keyword>
<comment type="catalytic activity">
    <reaction evidence="1">
        <text>a beta-lactam + H2O = a substituted beta-amino acid</text>
        <dbReference type="Rhea" id="RHEA:20401"/>
        <dbReference type="ChEBI" id="CHEBI:15377"/>
        <dbReference type="ChEBI" id="CHEBI:35627"/>
        <dbReference type="ChEBI" id="CHEBI:140347"/>
        <dbReference type="EC" id="3.5.2.6"/>
    </reaction>
</comment>
<feature type="domain" description="Beta-lactamase class A catalytic" evidence="3">
    <location>
        <begin position="169"/>
        <end position="310"/>
    </location>
</feature>
<evidence type="ECO:0000313" key="4">
    <source>
        <dbReference type="EMBL" id="MDX5986113.1"/>
    </source>
</evidence>
<reference evidence="4 5" key="1">
    <citation type="submission" date="2023-11" db="EMBL/GenBank/DDBJ databases">
        <title>MicrobeMod: A computational toolkit for identifying prokaryotic methylation and restriction-modification with nanopore sequencing.</title>
        <authorList>
            <person name="Crits-Christoph A."/>
            <person name="Kang S.C."/>
            <person name="Lee H."/>
            <person name="Ostrov N."/>
        </authorList>
    </citation>
    <scope>NUCLEOTIDE SEQUENCE [LARGE SCALE GENOMIC DNA]</scope>
    <source>
        <strain evidence="4 5">ATCC 14820</strain>
    </source>
</reference>
<dbReference type="EMBL" id="JAWXXV010000001">
    <property type="protein sequence ID" value="MDX5986113.1"/>
    <property type="molecule type" value="Genomic_DNA"/>
</dbReference>
<name>A0ABU4PPM3_9SPHN</name>
<evidence type="ECO:0000259" key="3">
    <source>
        <dbReference type="Pfam" id="PF13354"/>
    </source>
</evidence>
<organism evidence="4 5">
    <name type="scientific">Sphingomonas echinoides</name>
    <dbReference type="NCBI Taxonomy" id="59803"/>
    <lineage>
        <taxon>Bacteria</taxon>
        <taxon>Pseudomonadati</taxon>
        <taxon>Pseudomonadota</taxon>
        <taxon>Alphaproteobacteria</taxon>
        <taxon>Sphingomonadales</taxon>
        <taxon>Sphingomonadaceae</taxon>
        <taxon>Sphingomonas</taxon>
    </lineage>
</organism>
<dbReference type="InterPro" id="IPR000871">
    <property type="entry name" value="Beta-lactam_class-A"/>
</dbReference>
<dbReference type="Gene3D" id="3.40.710.10">
    <property type="entry name" value="DD-peptidase/beta-lactamase superfamily"/>
    <property type="match status" value="1"/>
</dbReference>
<comment type="caution">
    <text evidence="4">The sequence shown here is derived from an EMBL/GenBank/DDBJ whole genome shotgun (WGS) entry which is preliminary data.</text>
</comment>
<evidence type="ECO:0000256" key="1">
    <source>
        <dbReference type="ARBA" id="ARBA00001526"/>
    </source>
</evidence>
<evidence type="ECO:0000313" key="5">
    <source>
        <dbReference type="Proteomes" id="UP001279660"/>
    </source>
</evidence>
<gene>
    <name evidence="4" type="ORF">SIL82_17785</name>
</gene>
<evidence type="ECO:0000256" key="2">
    <source>
        <dbReference type="SAM" id="SignalP"/>
    </source>
</evidence>
<proteinExistence type="predicted"/>
<dbReference type="RefSeq" id="WP_010406746.1">
    <property type="nucleotide sequence ID" value="NZ_JAWXXV010000001.1"/>
</dbReference>
<dbReference type="PANTHER" id="PTHR35333">
    <property type="entry name" value="BETA-LACTAMASE"/>
    <property type="match status" value="1"/>
</dbReference>
<feature type="signal peptide" evidence="2">
    <location>
        <begin position="1"/>
        <end position="21"/>
    </location>
</feature>
<dbReference type="InterPro" id="IPR045155">
    <property type="entry name" value="Beta-lactam_cat"/>
</dbReference>
<keyword evidence="4" id="KW-0378">Hydrolase</keyword>
<dbReference type="InterPro" id="IPR012338">
    <property type="entry name" value="Beta-lactam/transpept-like"/>
</dbReference>